<dbReference type="VEuPathDB" id="FungiDB:RhiirFUN_005307"/>
<evidence type="ECO:0000256" key="1">
    <source>
        <dbReference type="ARBA" id="ARBA00023125"/>
    </source>
</evidence>
<name>A0A2N1ME26_9GLOM</name>
<evidence type="ECO:0000313" key="4">
    <source>
        <dbReference type="EMBL" id="PKK59895.1"/>
    </source>
</evidence>
<sequence>MRENKDTNNKKKKSLTLAQKKELCEKQKDQKLSGVQLAAQYGISTSTVSDILKRSEHWLSIDTTLPNANNFREKSSVYPQLEEVMSIWVDQQISRNLTINGPIIQQKAVECANLLDITNFSASAG</sequence>
<dbReference type="InterPro" id="IPR009057">
    <property type="entry name" value="Homeodomain-like_sf"/>
</dbReference>
<organism evidence="4 5">
    <name type="scientific">Rhizophagus irregularis</name>
    <dbReference type="NCBI Taxonomy" id="588596"/>
    <lineage>
        <taxon>Eukaryota</taxon>
        <taxon>Fungi</taxon>
        <taxon>Fungi incertae sedis</taxon>
        <taxon>Mucoromycota</taxon>
        <taxon>Glomeromycotina</taxon>
        <taxon>Glomeromycetes</taxon>
        <taxon>Glomerales</taxon>
        <taxon>Glomeraceae</taxon>
        <taxon>Rhizophagus</taxon>
    </lineage>
</organism>
<dbReference type="Gene3D" id="1.10.10.60">
    <property type="entry name" value="Homeodomain-like"/>
    <property type="match status" value="2"/>
</dbReference>
<dbReference type="InterPro" id="IPR050863">
    <property type="entry name" value="CenT-Element_Derived"/>
</dbReference>
<dbReference type="PANTHER" id="PTHR19303:SF73">
    <property type="entry name" value="PROTEIN PDC2"/>
    <property type="match status" value="1"/>
</dbReference>
<dbReference type="InterPro" id="IPR006600">
    <property type="entry name" value="HTH_CenpB_DNA-bd_dom"/>
</dbReference>
<keyword evidence="1" id="KW-0238">DNA-binding</keyword>
<dbReference type="SUPFAM" id="SSF46689">
    <property type="entry name" value="Homeodomain-like"/>
    <property type="match status" value="2"/>
</dbReference>
<evidence type="ECO:0000313" key="5">
    <source>
        <dbReference type="Proteomes" id="UP000233469"/>
    </source>
</evidence>
<dbReference type="Pfam" id="PF03221">
    <property type="entry name" value="HTH_Tnp_Tc5"/>
    <property type="match status" value="1"/>
</dbReference>
<dbReference type="PANTHER" id="PTHR19303">
    <property type="entry name" value="TRANSPOSON"/>
    <property type="match status" value="1"/>
</dbReference>
<proteinExistence type="predicted"/>
<reference evidence="4 5" key="2">
    <citation type="submission" date="2017-10" db="EMBL/GenBank/DDBJ databases">
        <title>Extensive intraspecific genome diversity in a model arbuscular mycorrhizal fungus.</title>
        <authorList>
            <person name="Chen E.C.H."/>
            <person name="Morin E."/>
            <person name="Baudet D."/>
            <person name="Noel J."/>
            <person name="Ndikumana S."/>
            <person name="Charron P."/>
            <person name="St-Onge C."/>
            <person name="Giorgi J."/>
            <person name="Grigoriev I.V."/>
            <person name="Roux C."/>
            <person name="Martin F.M."/>
            <person name="Corradi N."/>
        </authorList>
    </citation>
    <scope>NUCLEOTIDE SEQUENCE [LARGE SCALE GENOMIC DNA]</scope>
    <source>
        <strain evidence="4 5">C2</strain>
    </source>
</reference>
<reference evidence="4 5" key="1">
    <citation type="submission" date="2016-04" db="EMBL/GenBank/DDBJ databases">
        <title>Genome analyses suggest a sexual origin of heterokaryosis in a supposedly ancient asexual fungus.</title>
        <authorList>
            <person name="Ropars J."/>
            <person name="Sedzielewska K."/>
            <person name="Noel J."/>
            <person name="Charron P."/>
            <person name="Farinelli L."/>
            <person name="Marton T."/>
            <person name="Kruger M."/>
            <person name="Pelin A."/>
            <person name="Brachmann A."/>
            <person name="Corradi N."/>
        </authorList>
    </citation>
    <scope>NUCLEOTIDE SEQUENCE [LARGE SCALE GENOMIC DNA]</scope>
    <source>
        <strain evidence="4 5">C2</strain>
    </source>
</reference>
<feature type="non-terminal residue" evidence="4">
    <location>
        <position position="125"/>
    </location>
</feature>
<dbReference type="PROSITE" id="PS51253">
    <property type="entry name" value="HTH_CENPB"/>
    <property type="match status" value="1"/>
</dbReference>
<dbReference type="Proteomes" id="UP000233469">
    <property type="component" value="Unassembled WGS sequence"/>
</dbReference>
<evidence type="ECO:0000256" key="2">
    <source>
        <dbReference type="ARBA" id="ARBA00023242"/>
    </source>
</evidence>
<dbReference type="Pfam" id="PF04218">
    <property type="entry name" value="CENP-B_N"/>
    <property type="match status" value="1"/>
</dbReference>
<dbReference type="AlphaFoldDB" id="A0A2N1ME26"/>
<evidence type="ECO:0000259" key="3">
    <source>
        <dbReference type="PROSITE" id="PS51253"/>
    </source>
</evidence>
<gene>
    <name evidence="4" type="ORF">RhiirC2_719492</name>
</gene>
<dbReference type="OrthoDB" id="2391702at2759"/>
<dbReference type="GO" id="GO:0005634">
    <property type="term" value="C:nucleus"/>
    <property type="evidence" value="ECO:0007669"/>
    <property type="project" value="TreeGrafter"/>
</dbReference>
<feature type="domain" description="HTH CENPB-type" evidence="3">
    <location>
        <begin position="69"/>
        <end position="125"/>
    </location>
</feature>
<keyword evidence="2" id="KW-0539">Nucleus</keyword>
<dbReference type="EMBL" id="LLXL01002820">
    <property type="protein sequence ID" value="PKK59895.1"/>
    <property type="molecule type" value="Genomic_DNA"/>
</dbReference>
<accession>A0A2N1ME26</accession>
<dbReference type="InterPro" id="IPR007889">
    <property type="entry name" value="HTH_Psq"/>
</dbReference>
<protein>
    <recommendedName>
        <fullName evidence="3">HTH CENPB-type domain-containing protein</fullName>
    </recommendedName>
</protein>
<comment type="caution">
    <text evidence="4">The sequence shown here is derived from an EMBL/GenBank/DDBJ whole genome shotgun (WGS) entry which is preliminary data.</text>
</comment>
<dbReference type="GO" id="GO:0003677">
    <property type="term" value="F:DNA binding"/>
    <property type="evidence" value="ECO:0007669"/>
    <property type="project" value="UniProtKB-KW"/>
</dbReference>